<sequence length="642" mass="70987">MELVKARVKVYKAVIDSEWFTLEDLTCLVGKNESGKTAILEALEKINAARTERGDFRETDYPRVLSEDYNEGEVAVETVWSLSDEEVAELGRLAGDPGAVTSRQVTVTKNYGNELGWSLPLNMGASVEALLASGSLNAAEAEPLKSAANPQELIKALGALPEPTPKQTALHQTLSSLLPNGSLSASARAYLRTRLPVFVYYAEYDRLPGRISVNQVIQHRDNSTLESLVGANVFMALLSMVGTSLDDLVNINTSEALISKLEGVESRMSKRIFKYWSQNKHLKVRFRFHEAAPGDDAPFNTGKVFQTRIENTRHEATISLDERSTGFIWFFSFLVWFSEVQKTYGENLIVLLDEPGLSLHAKAQEDLLRFINEELLTKYQVIYSTHSPFMIDSSNLLSCRTVEDVTAGDGEVLGTKVNSEVLKANGDTLFPLRAALGYDISQSLFVGEHTLLVEGPSDLLYIQWASQTLDAAGRVGLDHRWTVTPCGGITKVPSFLALFSGNNLHVAVLADLADGVRNKVREIQDSELLQDGHVFVATDYSANERNADTEDILGRAFYVDLINAAYGLTGGKKMPAKKAADADDRVVEEAKTFASDWSDKRYDHYTPSKYLITHPEAVSGKSLDEALDNFERLFKDLNELLP</sequence>
<evidence type="ECO:0000313" key="3">
    <source>
        <dbReference type="EMBL" id="MBB3042500.1"/>
    </source>
</evidence>
<reference evidence="3 4" key="1">
    <citation type="submission" date="2020-08" db="EMBL/GenBank/DDBJ databases">
        <title>Sequencing the genomes of 1000 actinobacteria strains.</title>
        <authorList>
            <person name="Klenk H.-P."/>
        </authorList>
    </citation>
    <scope>NUCLEOTIDE SEQUENCE [LARGE SCALE GENOMIC DNA]</scope>
    <source>
        <strain evidence="3 4">DSM 105498</strain>
    </source>
</reference>
<dbReference type="InterPro" id="IPR034139">
    <property type="entry name" value="TOPRIM_OLD"/>
</dbReference>
<dbReference type="Gene3D" id="3.40.50.300">
    <property type="entry name" value="P-loop containing nucleotide triphosphate hydrolases"/>
    <property type="match status" value="2"/>
</dbReference>
<dbReference type="Pfam" id="PF20469">
    <property type="entry name" value="OLD-like_TOPRIM"/>
    <property type="match status" value="1"/>
</dbReference>
<dbReference type="CDD" id="cd00267">
    <property type="entry name" value="ABC_ATPase"/>
    <property type="match status" value="1"/>
</dbReference>
<dbReference type="RefSeq" id="WP_183592460.1">
    <property type="nucleotide sequence ID" value="NZ_JACHWR010000002.1"/>
</dbReference>
<dbReference type="InterPro" id="IPR051396">
    <property type="entry name" value="Bact_Antivir_Def_Nuclease"/>
</dbReference>
<keyword evidence="4" id="KW-1185">Reference proteome</keyword>
<dbReference type="InterPro" id="IPR027417">
    <property type="entry name" value="P-loop_NTPase"/>
</dbReference>
<organism evidence="3 4">
    <name type="scientific">Nocardioides soli</name>
    <dbReference type="NCBI Taxonomy" id="1036020"/>
    <lineage>
        <taxon>Bacteria</taxon>
        <taxon>Bacillati</taxon>
        <taxon>Actinomycetota</taxon>
        <taxon>Actinomycetes</taxon>
        <taxon>Propionibacteriales</taxon>
        <taxon>Nocardioidaceae</taxon>
        <taxon>Nocardioides</taxon>
    </lineage>
</organism>
<gene>
    <name evidence="3" type="ORF">FHU40_002318</name>
</gene>
<proteinExistence type="predicted"/>
<dbReference type="AlphaFoldDB" id="A0A7W4Z2C5"/>
<dbReference type="GO" id="GO:0016887">
    <property type="term" value="F:ATP hydrolysis activity"/>
    <property type="evidence" value="ECO:0007669"/>
    <property type="project" value="InterPro"/>
</dbReference>
<protein>
    <submittedName>
        <fullName evidence="3">Putative ATPase</fullName>
    </submittedName>
</protein>
<feature type="domain" description="ATPase AAA-type core" evidence="1">
    <location>
        <begin position="289"/>
        <end position="392"/>
    </location>
</feature>
<comment type="caution">
    <text evidence="3">The sequence shown here is derived from an EMBL/GenBank/DDBJ whole genome shotgun (WGS) entry which is preliminary data.</text>
</comment>
<dbReference type="SUPFAM" id="SSF52540">
    <property type="entry name" value="P-loop containing nucleoside triphosphate hydrolases"/>
    <property type="match status" value="1"/>
</dbReference>
<dbReference type="Proteomes" id="UP000589626">
    <property type="component" value="Unassembled WGS sequence"/>
</dbReference>
<dbReference type="EMBL" id="JACHWR010000002">
    <property type="protein sequence ID" value="MBB3042500.1"/>
    <property type="molecule type" value="Genomic_DNA"/>
</dbReference>
<accession>A0A7W4Z2C5</accession>
<dbReference type="PANTHER" id="PTHR43581">
    <property type="entry name" value="ATP/GTP PHOSPHATASE"/>
    <property type="match status" value="1"/>
</dbReference>
<feature type="domain" description="OLD protein-like TOPRIM" evidence="2">
    <location>
        <begin position="448"/>
        <end position="512"/>
    </location>
</feature>
<name>A0A7W4Z2C5_9ACTN</name>
<dbReference type="InterPro" id="IPR003959">
    <property type="entry name" value="ATPase_AAA_core"/>
</dbReference>
<dbReference type="PANTHER" id="PTHR43581:SF4">
    <property type="entry name" value="ATP_GTP PHOSPHATASE"/>
    <property type="match status" value="1"/>
</dbReference>
<dbReference type="Pfam" id="PF13304">
    <property type="entry name" value="AAA_21"/>
    <property type="match status" value="1"/>
</dbReference>
<dbReference type="GO" id="GO:0005524">
    <property type="term" value="F:ATP binding"/>
    <property type="evidence" value="ECO:0007669"/>
    <property type="project" value="InterPro"/>
</dbReference>
<evidence type="ECO:0000259" key="2">
    <source>
        <dbReference type="Pfam" id="PF20469"/>
    </source>
</evidence>
<evidence type="ECO:0000313" key="4">
    <source>
        <dbReference type="Proteomes" id="UP000589626"/>
    </source>
</evidence>
<evidence type="ECO:0000259" key="1">
    <source>
        <dbReference type="Pfam" id="PF13304"/>
    </source>
</evidence>